<dbReference type="Proteomes" id="UP000260773">
    <property type="component" value="Unassembled WGS sequence"/>
</dbReference>
<keyword evidence="12" id="KW-1185">Reference proteome</keyword>
<keyword evidence="6 8" id="KW-1133">Transmembrane helix</keyword>
<dbReference type="Pfam" id="PF04066">
    <property type="entry name" value="MrpF_PhaF"/>
    <property type="match status" value="1"/>
</dbReference>
<dbReference type="Proteomes" id="UP000261231">
    <property type="component" value="Unassembled WGS sequence"/>
</dbReference>
<evidence type="ECO:0000256" key="1">
    <source>
        <dbReference type="ARBA" id="ARBA00004651"/>
    </source>
</evidence>
<dbReference type="EMBL" id="QVFD01000004">
    <property type="protein sequence ID" value="RGC48777.1"/>
    <property type="molecule type" value="Genomic_DNA"/>
</dbReference>
<dbReference type="GO" id="GO:0015385">
    <property type="term" value="F:sodium:proton antiporter activity"/>
    <property type="evidence" value="ECO:0007669"/>
    <property type="project" value="TreeGrafter"/>
</dbReference>
<dbReference type="OrthoDB" id="9799958at2"/>
<comment type="subcellular location">
    <subcellularLocation>
        <location evidence="1">Cell membrane</location>
        <topology evidence="1">Multi-pass membrane protein</topology>
    </subcellularLocation>
</comment>
<evidence type="ECO:0000256" key="5">
    <source>
        <dbReference type="ARBA" id="ARBA00022692"/>
    </source>
</evidence>
<feature type="transmembrane region" description="Helical" evidence="8">
    <location>
        <begin position="37"/>
        <end position="57"/>
    </location>
</feature>
<evidence type="ECO:0000256" key="4">
    <source>
        <dbReference type="ARBA" id="ARBA00022475"/>
    </source>
</evidence>
<dbReference type="PANTHER" id="PTHR34702">
    <property type="entry name" value="NA(+)/H(+) ANTIPORTER SUBUNIT F1"/>
    <property type="match status" value="1"/>
</dbReference>
<organism evidence="10 12">
    <name type="scientific">Coprococcus catus</name>
    <dbReference type="NCBI Taxonomy" id="116085"/>
    <lineage>
        <taxon>Bacteria</taxon>
        <taxon>Bacillati</taxon>
        <taxon>Bacillota</taxon>
        <taxon>Clostridia</taxon>
        <taxon>Lachnospirales</taxon>
        <taxon>Lachnospiraceae</taxon>
        <taxon>Coprococcus</taxon>
    </lineage>
</organism>
<proteinExistence type="inferred from homology"/>
<keyword evidence="4" id="KW-1003">Cell membrane</keyword>
<keyword evidence="7 8" id="KW-0472">Membrane</keyword>
<dbReference type="PANTHER" id="PTHR34702:SF1">
    <property type="entry name" value="NA(+)_H(+) ANTIPORTER SUBUNIT F"/>
    <property type="match status" value="1"/>
</dbReference>
<dbReference type="GO" id="GO:0005886">
    <property type="term" value="C:plasma membrane"/>
    <property type="evidence" value="ECO:0007669"/>
    <property type="project" value="UniProtKB-SubCell"/>
</dbReference>
<evidence type="ECO:0000313" key="9">
    <source>
        <dbReference type="EMBL" id="RGB80293.1"/>
    </source>
</evidence>
<keyword evidence="3" id="KW-0813">Transport</keyword>
<evidence type="ECO:0000256" key="3">
    <source>
        <dbReference type="ARBA" id="ARBA00022448"/>
    </source>
</evidence>
<evidence type="ECO:0000256" key="7">
    <source>
        <dbReference type="ARBA" id="ARBA00023136"/>
    </source>
</evidence>
<comment type="caution">
    <text evidence="10">The sequence shown here is derived from an EMBL/GenBank/DDBJ whole genome shotgun (WGS) entry which is preliminary data.</text>
</comment>
<dbReference type="RefSeq" id="WP_015513985.1">
    <property type="nucleotide sequence ID" value="NZ_JAMXUZ010000001.1"/>
</dbReference>
<feature type="transmembrane region" description="Helical" evidence="8">
    <location>
        <begin position="63"/>
        <end position="86"/>
    </location>
</feature>
<feature type="transmembrane region" description="Helical" evidence="8">
    <location>
        <begin position="6"/>
        <end position="25"/>
    </location>
</feature>
<evidence type="ECO:0000256" key="2">
    <source>
        <dbReference type="ARBA" id="ARBA00009212"/>
    </source>
</evidence>
<evidence type="ECO:0000313" key="10">
    <source>
        <dbReference type="EMBL" id="RGC48777.1"/>
    </source>
</evidence>
<reference evidence="11 12" key="1">
    <citation type="submission" date="2018-08" db="EMBL/GenBank/DDBJ databases">
        <title>A genome reference for cultivated species of the human gut microbiota.</title>
        <authorList>
            <person name="Zou Y."/>
            <person name="Xue W."/>
            <person name="Luo G."/>
        </authorList>
    </citation>
    <scope>NUCLEOTIDE SEQUENCE [LARGE SCALE GENOMIC DNA]</scope>
    <source>
        <strain evidence="9 11">AF45-17</strain>
        <strain evidence="10 12">AM28-39</strain>
    </source>
</reference>
<gene>
    <name evidence="9" type="ORF">DW070_07050</name>
    <name evidence="10" type="ORF">DW747_05775</name>
</gene>
<dbReference type="EMBL" id="QVEP01000012">
    <property type="protein sequence ID" value="RGB80293.1"/>
    <property type="molecule type" value="Genomic_DNA"/>
</dbReference>
<accession>A0A3E2XMU3</accession>
<dbReference type="InterPro" id="IPR007208">
    <property type="entry name" value="MrpF/PhaF-like"/>
</dbReference>
<dbReference type="AlphaFoldDB" id="A0A3E2XMU3"/>
<keyword evidence="5 8" id="KW-0812">Transmembrane</keyword>
<sequence>MDAAFKSFFLVCIIVLAVLTFFCLVRTIKGPRLVDRIVGTNMIGTMTIAIIALLAAYLNESSILDICLIYAIMSFVAVIVLTKIYIGIYNEKKSRQSRIEEESQDEY</sequence>
<evidence type="ECO:0000313" key="12">
    <source>
        <dbReference type="Proteomes" id="UP000261231"/>
    </source>
</evidence>
<evidence type="ECO:0000256" key="6">
    <source>
        <dbReference type="ARBA" id="ARBA00022989"/>
    </source>
</evidence>
<evidence type="ECO:0000256" key="8">
    <source>
        <dbReference type="SAM" id="Phobius"/>
    </source>
</evidence>
<name>A0A3E2XMU3_9FIRM</name>
<comment type="similarity">
    <text evidence="2">Belongs to the CPA3 antiporters (TC 2.A.63) subunit F family.</text>
</comment>
<protein>
    <submittedName>
        <fullName evidence="10">Sodium:proton antiporter</fullName>
    </submittedName>
</protein>
<evidence type="ECO:0000313" key="11">
    <source>
        <dbReference type="Proteomes" id="UP000260773"/>
    </source>
</evidence>